<gene>
    <name evidence="1" type="ORF">MRATA1EN22A_LOCUS13563</name>
</gene>
<dbReference type="Proteomes" id="UP001162501">
    <property type="component" value="Chromosome 23"/>
</dbReference>
<reference evidence="1" key="1">
    <citation type="submission" date="2023-05" db="EMBL/GenBank/DDBJ databases">
        <authorList>
            <consortium name="ELIXIR-Norway"/>
        </authorList>
    </citation>
    <scope>NUCLEOTIDE SEQUENCE</scope>
</reference>
<organism evidence="1 2">
    <name type="scientific">Rangifer tarandus platyrhynchus</name>
    <name type="common">Svalbard reindeer</name>
    <dbReference type="NCBI Taxonomy" id="3082113"/>
    <lineage>
        <taxon>Eukaryota</taxon>
        <taxon>Metazoa</taxon>
        <taxon>Chordata</taxon>
        <taxon>Craniata</taxon>
        <taxon>Vertebrata</taxon>
        <taxon>Euteleostomi</taxon>
        <taxon>Mammalia</taxon>
        <taxon>Eutheria</taxon>
        <taxon>Laurasiatheria</taxon>
        <taxon>Artiodactyla</taxon>
        <taxon>Ruminantia</taxon>
        <taxon>Pecora</taxon>
        <taxon>Cervidae</taxon>
        <taxon>Odocoileinae</taxon>
        <taxon>Rangifer</taxon>
    </lineage>
</organism>
<proteinExistence type="predicted"/>
<evidence type="ECO:0000313" key="2">
    <source>
        <dbReference type="Proteomes" id="UP001162501"/>
    </source>
</evidence>
<evidence type="ECO:0000313" key="1">
    <source>
        <dbReference type="EMBL" id="CAN0200687.1"/>
    </source>
</evidence>
<accession>A0AC59Z3W4</accession>
<reference evidence="1" key="2">
    <citation type="submission" date="2025-03" db="EMBL/GenBank/DDBJ databases">
        <authorList>
            <consortium name="ELIXIR-Norway"/>
            <consortium name="Elixir Norway"/>
        </authorList>
    </citation>
    <scope>NUCLEOTIDE SEQUENCE</scope>
</reference>
<protein>
    <submittedName>
        <fullName evidence="1">Uncharacterized protein</fullName>
    </submittedName>
</protein>
<sequence length="87" mass="9057">MTAVNAAELLKEDEEELGRCCLSNGEKGPIDLSETGSANLDYLSPAAGNYLEVGTGPGNCRLHRPPAQDLLLHASPLGGLLGAVPRM</sequence>
<name>A0AC59Z3W4_RANTA</name>
<dbReference type="EMBL" id="OX596107">
    <property type="protein sequence ID" value="CAN0200687.1"/>
    <property type="molecule type" value="Genomic_DNA"/>
</dbReference>